<protein>
    <submittedName>
        <fullName evidence="5">Transcriptional regulator, MarR family</fullName>
    </submittedName>
</protein>
<keyword evidence="6" id="KW-1185">Reference proteome</keyword>
<gene>
    <name evidence="5" type="ORF">HMPREF9225_0718</name>
</gene>
<dbReference type="HOGENOM" id="CLU_083287_11_0_9"/>
<dbReference type="eggNOG" id="COG1846">
    <property type="taxonomic scope" value="Bacteria"/>
</dbReference>
<reference evidence="5 6" key="1">
    <citation type="submission" date="2010-07" db="EMBL/GenBank/DDBJ databases">
        <authorList>
            <person name="Muzny D."/>
            <person name="Qin X."/>
            <person name="Deng J."/>
            <person name="Jiang H."/>
            <person name="Liu Y."/>
            <person name="Qu J."/>
            <person name="Song X.-Z."/>
            <person name="Zhang L."/>
            <person name="Thornton R."/>
            <person name="Coyle M."/>
            <person name="Francisco L."/>
            <person name="Jackson L."/>
            <person name="Javaid M."/>
            <person name="Korchina V."/>
            <person name="Kovar C."/>
            <person name="Mata R."/>
            <person name="Mathew T."/>
            <person name="Ngo R."/>
            <person name="Nguyen L."/>
            <person name="Nguyen N."/>
            <person name="Okwuonu G."/>
            <person name="Ongeri F."/>
            <person name="Pham C."/>
            <person name="Simmons D."/>
            <person name="Wilczek-Boney K."/>
            <person name="Hale W."/>
            <person name="Jakkamsetti A."/>
            <person name="Pham P."/>
            <person name="Ruth R."/>
            <person name="San Lucas F."/>
            <person name="Warren J."/>
            <person name="Zhang J."/>
            <person name="Zhao Z."/>
            <person name="Zhou C."/>
            <person name="Zhu D."/>
            <person name="Lee S."/>
            <person name="Bess C."/>
            <person name="Blankenburg K."/>
            <person name="Forbes L."/>
            <person name="Fu Q."/>
            <person name="Gubbala S."/>
            <person name="Hirani K."/>
            <person name="Jayaseelan J.C."/>
            <person name="Lara F."/>
            <person name="Munidasa M."/>
            <person name="Palculict T."/>
            <person name="Patil S."/>
            <person name="Pu L.-L."/>
            <person name="Saada N."/>
            <person name="Tang L."/>
            <person name="Weissenberger G."/>
            <person name="Zhu Y."/>
            <person name="Hemphill L."/>
            <person name="Shang Y."/>
            <person name="Youmans B."/>
            <person name="Ayvaz T."/>
            <person name="Ross M."/>
            <person name="Santibanez J."/>
            <person name="Aqrawi P."/>
            <person name="Gross S."/>
            <person name="Joshi V."/>
            <person name="Fowler G."/>
            <person name="Nazareth L."/>
            <person name="Reid J."/>
            <person name="Worley K."/>
            <person name="Petrosino J."/>
            <person name="Highlander S."/>
            <person name="Gibbs R."/>
        </authorList>
    </citation>
    <scope>NUCLEOTIDE SEQUENCE [LARGE SCALE GENOMIC DNA]</scope>
    <source>
        <strain evidence="5 6">ATCC BAA-1640</strain>
    </source>
</reference>
<dbReference type="Gene3D" id="1.10.10.10">
    <property type="entry name" value="Winged helix-like DNA-binding domain superfamily/Winged helix DNA-binding domain"/>
    <property type="match status" value="1"/>
</dbReference>
<dbReference type="PANTHER" id="PTHR35790:SF4">
    <property type="entry name" value="HTH-TYPE TRANSCRIPTIONAL REGULATOR PCHR"/>
    <property type="match status" value="1"/>
</dbReference>
<dbReference type="InterPro" id="IPR036390">
    <property type="entry name" value="WH_DNA-bd_sf"/>
</dbReference>
<dbReference type="InterPro" id="IPR052067">
    <property type="entry name" value="Metal_resp_HTH_trans_reg"/>
</dbReference>
<sequence length="181" mass="21154">MEKKLREIYNKKIINQWIEPDAPKEETDKNYEDLNLVMDSMYRFVLSYSNYFNQRRDYGAGPELTMVEVHILTNISDNPGTTVTAIAKDWNRTTSAISQTIRKLLKQNLIIRENSVENGKIYHLYTTELGEEVTLAHKRYDNIDILKTNKKLLKTLTVDDLISFDKVCSHYNDLLTSTKEK</sequence>
<dbReference type="GO" id="GO:0003677">
    <property type="term" value="F:DNA binding"/>
    <property type="evidence" value="ECO:0007669"/>
    <property type="project" value="UniProtKB-KW"/>
</dbReference>
<dbReference type="InterPro" id="IPR000835">
    <property type="entry name" value="HTH_MarR-typ"/>
</dbReference>
<dbReference type="EMBL" id="AEEH01000028">
    <property type="protein sequence ID" value="EFM25656.1"/>
    <property type="molecule type" value="Genomic_DNA"/>
</dbReference>
<evidence type="ECO:0000256" key="1">
    <source>
        <dbReference type="ARBA" id="ARBA00023015"/>
    </source>
</evidence>
<dbReference type="PROSITE" id="PS50995">
    <property type="entry name" value="HTH_MARR_2"/>
    <property type="match status" value="1"/>
</dbReference>
<dbReference type="RefSeq" id="WP_008901533.1">
    <property type="nucleotide sequence ID" value="NZ_GL397071.1"/>
</dbReference>
<evidence type="ECO:0000313" key="5">
    <source>
        <dbReference type="EMBL" id="EFM25656.1"/>
    </source>
</evidence>
<evidence type="ECO:0000259" key="4">
    <source>
        <dbReference type="PROSITE" id="PS50995"/>
    </source>
</evidence>
<dbReference type="Proteomes" id="UP000003280">
    <property type="component" value="Unassembled WGS sequence"/>
</dbReference>
<organism evidence="5 6">
    <name type="scientific">Peptoniphilus duerdenii ATCC BAA-1640</name>
    <dbReference type="NCBI Taxonomy" id="862517"/>
    <lineage>
        <taxon>Bacteria</taxon>
        <taxon>Bacillati</taxon>
        <taxon>Bacillota</taxon>
        <taxon>Tissierellia</taxon>
        <taxon>Tissierellales</taxon>
        <taxon>Peptoniphilaceae</taxon>
        <taxon>Peptoniphilus</taxon>
    </lineage>
</organism>
<dbReference type="PANTHER" id="PTHR35790">
    <property type="entry name" value="HTH-TYPE TRANSCRIPTIONAL REGULATOR PCHR"/>
    <property type="match status" value="1"/>
</dbReference>
<dbReference type="AlphaFoldDB" id="E0NKM9"/>
<dbReference type="SUPFAM" id="SSF46785">
    <property type="entry name" value="Winged helix' DNA-binding domain"/>
    <property type="match status" value="1"/>
</dbReference>
<keyword evidence="3" id="KW-0804">Transcription</keyword>
<evidence type="ECO:0000256" key="3">
    <source>
        <dbReference type="ARBA" id="ARBA00023163"/>
    </source>
</evidence>
<dbReference type="STRING" id="862517.HMPREF9225_0718"/>
<name>E0NKM9_9FIRM</name>
<evidence type="ECO:0000256" key="2">
    <source>
        <dbReference type="ARBA" id="ARBA00023125"/>
    </source>
</evidence>
<evidence type="ECO:0000313" key="6">
    <source>
        <dbReference type="Proteomes" id="UP000003280"/>
    </source>
</evidence>
<dbReference type="SMART" id="SM00347">
    <property type="entry name" value="HTH_MARR"/>
    <property type="match status" value="1"/>
</dbReference>
<feature type="domain" description="HTH marR-type" evidence="4">
    <location>
        <begin position="34"/>
        <end position="173"/>
    </location>
</feature>
<dbReference type="Pfam" id="PF01047">
    <property type="entry name" value="MarR"/>
    <property type="match status" value="1"/>
</dbReference>
<dbReference type="OrthoDB" id="1696863at2"/>
<comment type="caution">
    <text evidence="5">The sequence shown here is derived from an EMBL/GenBank/DDBJ whole genome shotgun (WGS) entry which is preliminary data.</text>
</comment>
<accession>E0NKM9</accession>
<proteinExistence type="predicted"/>
<dbReference type="GO" id="GO:0003700">
    <property type="term" value="F:DNA-binding transcription factor activity"/>
    <property type="evidence" value="ECO:0007669"/>
    <property type="project" value="InterPro"/>
</dbReference>
<dbReference type="InterPro" id="IPR036388">
    <property type="entry name" value="WH-like_DNA-bd_sf"/>
</dbReference>
<keyword evidence="1" id="KW-0805">Transcription regulation</keyword>
<keyword evidence="2" id="KW-0238">DNA-binding</keyword>